<evidence type="ECO:0000256" key="2">
    <source>
        <dbReference type="ARBA" id="ARBA00023002"/>
    </source>
</evidence>
<dbReference type="RefSeq" id="WP_220211572.1">
    <property type="nucleotide sequence ID" value="NZ_BNJK01000004.1"/>
</dbReference>
<reference evidence="4" key="1">
    <citation type="submission" date="2020-10" db="EMBL/GenBank/DDBJ databases">
        <title>Taxonomic study of unclassified bacteria belonging to the class Ktedonobacteria.</title>
        <authorList>
            <person name="Yabe S."/>
            <person name="Wang C.M."/>
            <person name="Zheng Y."/>
            <person name="Sakai Y."/>
            <person name="Cavaletti L."/>
            <person name="Monciardini P."/>
            <person name="Donadio S."/>
        </authorList>
    </citation>
    <scope>NUCLEOTIDE SEQUENCE</scope>
    <source>
        <strain evidence="4">ID150040</strain>
    </source>
</reference>
<dbReference type="FunFam" id="3.40.50.720:FF:000084">
    <property type="entry name" value="Short-chain dehydrogenase reductase"/>
    <property type="match status" value="1"/>
</dbReference>
<dbReference type="EMBL" id="BNJK01000004">
    <property type="protein sequence ID" value="GHP01000.1"/>
    <property type="molecule type" value="Genomic_DNA"/>
</dbReference>
<accession>A0A8J3IZU1</accession>
<comment type="similarity">
    <text evidence="1 3">Belongs to the short-chain dehydrogenases/reductases (SDR) family.</text>
</comment>
<keyword evidence="5" id="KW-1185">Reference proteome</keyword>
<organism evidence="4 5">
    <name type="scientific">Reticulibacter mediterranei</name>
    <dbReference type="NCBI Taxonomy" id="2778369"/>
    <lineage>
        <taxon>Bacteria</taxon>
        <taxon>Bacillati</taxon>
        <taxon>Chloroflexota</taxon>
        <taxon>Ktedonobacteria</taxon>
        <taxon>Ktedonobacterales</taxon>
        <taxon>Reticulibacteraceae</taxon>
        <taxon>Reticulibacter</taxon>
    </lineage>
</organism>
<dbReference type="PANTHER" id="PTHR24321:SF8">
    <property type="entry name" value="ESTRADIOL 17-BETA-DEHYDROGENASE 8-RELATED"/>
    <property type="match status" value="1"/>
</dbReference>
<proteinExistence type="inferred from homology"/>
<dbReference type="InterPro" id="IPR036291">
    <property type="entry name" value="NAD(P)-bd_dom_sf"/>
</dbReference>
<dbReference type="SUPFAM" id="SSF51735">
    <property type="entry name" value="NAD(P)-binding Rossmann-fold domains"/>
    <property type="match status" value="1"/>
</dbReference>
<name>A0A8J3IZU1_9CHLR</name>
<dbReference type="InterPro" id="IPR002347">
    <property type="entry name" value="SDR_fam"/>
</dbReference>
<evidence type="ECO:0000256" key="3">
    <source>
        <dbReference type="RuleBase" id="RU000363"/>
    </source>
</evidence>
<dbReference type="Proteomes" id="UP000597444">
    <property type="component" value="Unassembled WGS sequence"/>
</dbReference>
<comment type="caution">
    <text evidence="4">The sequence shown here is derived from an EMBL/GenBank/DDBJ whole genome shotgun (WGS) entry which is preliminary data.</text>
</comment>
<dbReference type="PANTHER" id="PTHR24321">
    <property type="entry name" value="DEHYDROGENASES, SHORT CHAIN"/>
    <property type="match status" value="1"/>
</dbReference>
<dbReference type="CDD" id="cd05233">
    <property type="entry name" value="SDR_c"/>
    <property type="match status" value="1"/>
</dbReference>
<protein>
    <recommendedName>
        <fullName evidence="6">3-ketoacyl-ACP reductase</fullName>
    </recommendedName>
</protein>
<dbReference type="InterPro" id="IPR020904">
    <property type="entry name" value="Sc_DH/Rdtase_CS"/>
</dbReference>
<evidence type="ECO:0000256" key="1">
    <source>
        <dbReference type="ARBA" id="ARBA00006484"/>
    </source>
</evidence>
<dbReference type="AlphaFoldDB" id="A0A8J3IZU1"/>
<dbReference type="GO" id="GO:0016491">
    <property type="term" value="F:oxidoreductase activity"/>
    <property type="evidence" value="ECO:0007669"/>
    <property type="project" value="UniProtKB-KW"/>
</dbReference>
<evidence type="ECO:0000313" key="4">
    <source>
        <dbReference type="EMBL" id="GHP01000.1"/>
    </source>
</evidence>
<evidence type="ECO:0008006" key="6">
    <source>
        <dbReference type="Google" id="ProtNLM"/>
    </source>
</evidence>
<sequence length="193" mass="19962">MRFEQQVALVTGAASGIGRALVQRFLTEGATVVAVDVVEAALHTLVEGLQADGAQVTGCVANVASDADVTSMLSVATSTYGRLDILCNNAGIMDLMTPAAEVPLELWERVMSVNLYGPFLACRQAIPIFLEQGSGSIVNTASEAGLRGGAAGTAYTVSKHGVVGLTRSIAFHYGERGIRCNAVCPGALPPRLA</sequence>
<dbReference type="PROSITE" id="PS00061">
    <property type="entry name" value="ADH_SHORT"/>
    <property type="match status" value="1"/>
</dbReference>
<dbReference type="PRINTS" id="PR00081">
    <property type="entry name" value="GDHRDH"/>
</dbReference>
<dbReference type="Pfam" id="PF00106">
    <property type="entry name" value="adh_short"/>
    <property type="match status" value="1"/>
</dbReference>
<keyword evidence="2" id="KW-0560">Oxidoreductase</keyword>
<evidence type="ECO:0000313" key="5">
    <source>
        <dbReference type="Proteomes" id="UP000597444"/>
    </source>
</evidence>
<gene>
    <name evidence="4" type="ORF">KSF_110470</name>
</gene>
<dbReference type="Gene3D" id="3.40.50.720">
    <property type="entry name" value="NAD(P)-binding Rossmann-like Domain"/>
    <property type="match status" value="1"/>
</dbReference>
<dbReference type="PRINTS" id="PR00080">
    <property type="entry name" value="SDRFAMILY"/>
</dbReference>